<name>A0AAW9QNA6_9CHRO</name>
<dbReference type="Gene3D" id="3.40.50.300">
    <property type="entry name" value="P-loop containing nucleotide triphosphate hydrolases"/>
    <property type="match status" value="1"/>
</dbReference>
<comment type="caution">
    <text evidence="1">The sequence shown here is derived from an EMBL/GenBank/DDBJ whole genome shotgun (WGS) entry which is preliminary data.</text>
</comment>
<evidence type="ECO:0000313" key="2">
    <source>
        <dbReference type="Proteomes" id="UP001328733"/>
    </source>
</evidence>
<dbReference type="Proteomes" id="UP001328733">
    <property type="component" value="Unassembled WGS sequence"/>
</dbReference>
<dbReference type="NCBIfam" id="NF005638">
    <property type="entry name" value="PRK07399.1"/>
    <property type="match status" value="1"/>
</dbReference>
<evidence type="ECO:0000313" key="1">
    <source>
        <dbReference type="EMBL" id="MEG3436645.1"/>
    </source>
</evidence>
<dbReference type="Pfam" id="PF13177">
    <property type="entry name" value="DNA_pol3_delta2"/>
    <property type="match status" value="1"/>
</dbReference>
<dbReference type="SUPFAM" id="SSF52540">
    <property type="entry name" value="P-loop containing nucleoside triphosphate hydrolases"/>
    <property type="match status" value="1"/>
</dbReference>
<reference evidence="1 2" key="1">
    <citation type="submission" date="2024-01" db="EMBL/GenBank/DDBJ databases">
        <title>Genomic insights into the taxonomy and metabolism of the cyanobacterium Pannus brasiliensis CCIBt3594.</title>
        <authorList>
            <person name="Machado M."/>
            <person name="Botero N.B."/>
            <person name="Andreote A.P.D."/>
            <person name="Feitosa A.M.T."/>
            <person name="Popin R."/>
            <person name="Sivonen K."/>
            <person name="Fiore M.F."/>
        </authorList>
    </citation>
    <scope>NUCLEOTIDE SEQUENCE [LARGE SCALE GENOMIC DNA]</scope>
    <source>
        <strain evidence="1 2">CCIBt3594</strain>
    </source>
</reference>
<dbReference type="GO" id="GO:0006261">
    <property type="term" value="P:DNA-templated DNA replication"/>
    <property type="evidence" value="ECO:0007669"/>
    <property type="project" value="TreeGrafter"/>
</dbReference>
<accession>A0AAW9QNA6</accession>
<dbReference type="InterPro" id="IPR050238">
    <property type="entry name" value="DNA_Rep/Repair_Clamp_Loader"/>
</dbReference>
<dbReference type="InterPro" id="IPR027417">
    <property type="entry name" value="P-loop_NTPase"/>
</dbReference>
<protein>
    <submittedName>
        <fullName evidence="1">DNA polymerase III subunit delta</fullName>
    </submittedName>
</protein>
<keyword evidence="2" id="KW-1185">Reference proteome</keyword>
<organism evidence="1 2">
    <name type="scientific">Pannus brasiliensis CCIBt3594</name>
    <dbReference type="NCBI Taxonomy" id="1427578"/>
    <lineage>
        <taxon>Bacteria</taxon>
        <taxon>Bacillati</taxon>
        <taxon>Cyanobacteriota</taxon>
        <taxon>Cyanophyceae</taxon>
        <taxon>Oscillatoriophycideae</taxon>
        <taxon>Chroococcales</taxon>
        <taxon>Microcystaceae</taxon>
        <taxon>Pannus</taxon>
    </lineage>
</organism>
<dbReference type="PANTHER" id="PTHR11669">
    <property type="entry name" value="REPLICATION FACTOR C / DNA POLYMERASE III GAMMA-TAU SUBUNIT"/>
    <property type="match status" value="1"/>
</dbReference>
<gene>
    <name evidence="1" type="ORF">V0288_05890</name>
</gene>
<dbReference type="AlphaFoldDB" id="A0AAW9QNA6"/>
<dbReference type="PANTHER" id="PTHR11669:SF8">
    <property type="entry name" value="DNA POLYMERASE III SUBUNIT DELTA"/>
    <property type="match status" value="1"/>
</dbReference>
<dbReference type="RefSeq" id="WP_332864109.1">
    <property type="nucleotide sequence ID" value="NZ_JBAFSM010000009.1"/>
</dbReference>
<sequence length="318" mass="36039">MAGLEWSRIIGQEKAIELLRRAIDRDYIAPAYIFAGAAGIGRVLTAKCFCQDLLCIGLEADRRESSRKRFLVSNHPDFLRVEPTYQHQGRLYTAAEAKESGLKRKTAPQIRIEQVRDITRFLSRPPLESSRSVVVIEDAHTMTEAAANALLKTLEEPGRATLILIAPSTEALLPTLVSRSQRIPFSRLSESDLERILRENGRERVLEYPALLGLAQGSAGEAIAGLEILEGLPEDLPRSLDRFISQRLSKAIELAKSIAAALDTEAQLWYINFLQYEDWQKRQDRSTVEILERARRYLLSYVQPRLVWECTLLELAKR</sequence>
<dbReference type="EMBL" id="JBAFSM010000009">
    <property type="protein sequence ID" value="MEG3436645.1"/>
    <property type="molecule type" value="Genomic_DNA"/>
</dbReference>
<proteinExistence type="predicted"/>